<evidence type="ECO:0000313" key="16">
    <source>
        <dbReference type="Proteomes" id="UP000175829"/>
    </source>
</evidence>
<evidence type="ECO:0000256" key="9">
    <source>
        <dbReference type="ARBA" id="ARBA00048679"/>
    </source>
</evidence>
<keyword evidence="5 10" id="KW-0547">Nucleotide-binding</keyword>
<feature type="region of interest" description="Disordered" evidence="11">
    <location>
        <begin position="302"/>
        <end position="407"/>
    </location>
</feature>
<feature type="domain" description="PASTA" evidence="14">
    <location>
        <begin position="499"/>
        <end position="567"/>
    </location>
</feature>
<comment type="catalytic activity">
    <reaction evidence="9">
        <text>L-seryl-[protein] + ATP = O-phospho-L-seryl-[protein] + ADP + H(+)</text>
        <dbReference type="Rhea" id="RHEA:17989"/>
        <dbReference type="Rhea" id="RHEA-COMP:9863"/>
        <dbReference type="Rhea" id="RHEA-COMP:11604"/>
        <dbReference type="ChEBI" id="CHEBI:15378"/>
        <dbReference type="ChEBI" id="CHEBI:29999"/>
        <dbReference type="ChEBI" id="CHEBI:30616"/>
        <dbReference type="ChEBI" id="CHEBI:83421"/>
        <dbReference type="ChEBI" id="CHEBI:456216"/>
        <dbReference type="EC" id="2.7.11.1"/>
    </reaction>
</comment>
<evidence type="ECO:0000256" key="10">
    <source>
        <dbReference type="PROSITE-ProRule" id="PRU10141"/>
    </source>
</evidence>
<dbReference type="PROSITE" id="PS50011">
    <property type="entry name" value="PROTEIN_KINASE_DOM"/>
    <property type="match status" value="1"/>
</dbReference>
<feature type="compositionally biased region" description="Low complexity" evidence="11">
    <location>
        <begin position="365"/>
        <end position="378"/>
    </location>
</feature>
<dbReference type="Gene3D" id="1.10.510.10">
    <property type="entry name" value="Transferase(Phosphotransferase) domain 1"/>
    <property type="match status" value="1"/>
</dbReference>
<dbReference type="RefSeq" id="WP_069990581.1">
    <property type="nucleotide sequence ID" value="NZ_LJGV01000021.1"/>
</dbReference>
<dbReference type="GO" id="GO:0045717">
    <property type="term" value="P:negative regulation of fatty acid biosynthetic process"/>
    <property type="evidence" value="ECO:0007669"/>
    <property type="project" value="UniProtKB-ARBA"/>
</dbReference>
<dbReference type="GO" id="GO:0005524">
    <property type="term" value="F:ATP binding"/>
    <property type="evidence" value="ECO:0007669"/>
    <property type="project" value="UniProtKB-UniRule"/>
</dbReference>
<reference evidence="15 16" key="1">
    <citation type="journal article" date="2016" name="Front. Microbiol.">
        <title>Comparative Genomics Analysis of Streptomyces Species Reveals Their Adaptation to the Marine Environment and Their Diversity at the Genomic Level.</title>
        <authorList>
            <person name="Tian X."/>
            <person name="Zhang Z."/>
            <person name="Yang T."/>
            <person name="Chen M."/>
            <person name="Li J."/>
            <person name="Chen F."/>
            <person name="Yang J."/>
            <person name="Li W."/>
            <person name="Zhang B."/>
            <person name="Zhang Z."/>
            <person name="Wu J."/>
            <person name="Zhang C."/>
            <person name="Long L."/>
            <person name="Xiao J."/>
        </authorList>
    </citation>
    <scope>NUCLEOTIDE SEQUENCE [LARGE SCALE GENOMIC DNA]</scope>
    <source>
        <strain evidence="15 16">SCSIO M10379</strain>
    </source>
</reference>
<dbReference type="FunFam" id="3.30.200.20:FF:000035">
    <property type="entry name" value="Serine/threonine protein kinase Stk1"/>
    <property type="match status" value="1"/>
</dbReference>
<comment type="caution">
    <text evidence="15">The sequence shown here is derived from an EMBL/GenBank/DDBJ whole genome shotgun (WGS) entry which is preliminary data.</text>
</comment>
<keyword evidence="12" id="KW-0812">Transmembrane</keyword>
<dbReference type="SUPFAM" id="SSF56112">
    <property type="entry name" value="Protein kinase-like (PK-like)"/>
    <property type="match status" value="1"/>
</dbReference>
<keyword evidence="3" id="KW-0808">Transferase</keyword>
<evidence type="ECO:0000259" key="14">
    <source>
        <dbReference type="PROSITE" id="PS51178"/>
    </source>
</evidence>
<comment type="catalytic activity">
    <reaction evidence="8">
        <text>L-threonyl-[protein] + ATP = O-phospho-L-threonyl-[protein] + ADP + H(+)</text>
        <dbReference type="Rhea" id="RHEA:46608"/>
        <dbReference type="Rhea" id="RHEA-COMP:11060"/>
        <dbReference type="Rhea" id="RHEA-COMP:11605"/>
        <dbReference type="ChEBI" id="CHEBI:15378"/>
        <dbReference type="ChEBI" id="CHEBI:30013"/>
        <dbReference type="ChEBI" id="CHEBI:30616"/>
        <dbReference type="ChEBI" id="CHEBI:61977"/>
        <dbReference type="ChEBI" id="CHEBI:456216"/>
        <dbReference type="EC" id="2.7.11.1"/>
    </reaction>
</comment>
<dbReference type="InterPro" id="IPR017441">
    <property type="entry name" value="Protein_kinase_ATP_BS"/>
</dbReference>
<evidence type="ECO:0000313" key="15">
    <source>
        <dbReference type="EMBL" id="OEV02092.1"/>
    </source>
</evidence>
<dbReference type="PROSITE" id="PS51178">
    <property type="entry name" value="PASTA"/>
    <property type="match status" value="1"/>
</dbReference>
<keyword evidence="6 15" id="KW-0418">Kinase</keyword>
<evidence type="ECO:0000256" key="11">
    <source>
        <dbReference type="SAM" id="MobiDB-lite"/>
    </source>
</evidence>
<dbReference type="FunFam" id="1.10.510.10:FF:000021">
    <property type="entry name" value="Serine/threonine protein kinase"/>
    <property type="match status" value="1"/>
</dbReference>
<feature type="region of interest" description="Disordered" evidence="11">
    <location>
        <begin position="548"/>
        <end position="572"/>
    </location>
</feature>
<organism evidence="15 16">
    <name type="scientific">Streptomyces qinglanensis</name>
    <dbReference type="NCBI Taxonomy" id="943816"/>
    <lineage>
        <taxon>Bacteria</taxon>
        <taxon>Bacillati</taxon>
        <taxon>Actinomycetota</taxon>
        <taxon>Actinomycetes</taxon>
        <taxon>Kitasatosporales</taxon>
        <taxon>Streptomycetaceae</taxon>
        <taxon>Streptomyces</taxon>
    </lineage>
</organism>
<dbReference type="SMART" id="SM00220">
    <property type="entry name" value="S_TKc"/>
    <property type="match status" value="1"/>
</dbReference>
<dbReference type="Pfam" id="PF00069">
    <property type="entry name" value="Pkinase"/>
    <property type="match status" value="1"/>
</dbReference>
<dbReference type="Gene3D" id="3.30.10.20">
    <property type="match status" value="1"/>
</dbReference>
<dbReference type="InterPro" id="IPR008271">
    <property type="entry name" value="Ser/Thr_kinase_AS"/>
</dbReference>
<keyword evidence="7 10" id="KW-0067">ATP-binding</keyword>
<dbReference type="Gene3D" id="3.30.200.20">
    <property type="entry name" value="Phosphorylase Kinase, domain 1"/>
    <property type="match status" value="1"/>
</dbReference>
<dbReference type="SMART" id="SM00740">
    <property type="entry name" value="PASTA"/>
    <property type="match status" value="1"/>
</dbReference>
<dbReference type="Proteomes" id="UP000175829">
    <property type="component" value="Unassembled WGS sequence"/>
</dbReference>
<evidence type="ECO:0000256" key="2">
    <source>
        <dbReference type="ARBA" id="ARBA00022527"/>
    </source>
</evidence>
<evidence type="ECO:0000256" key="8">
    <source>
        <dbReference type="ARBA" id="ARBA00047899"/>
    </source>
</evidence>
<name>A0A1E7KDV2_9ACTN</name>
<feature type="compositionally biased region" description="Polar residues" evidence="11">
    <location>
        <begin position="481"/>
        <end position="496"/>
    </location>
</feature>
<proteinExistence type="predicted"/>
<dbReference type="PROSITE" id="PS00107">
    <property type="entry name" value="PROTEIN_KINASE_ATP"/>
    <property type="match status" value="1"/>
</dbReference>
<dbReference type="PANTHER" id="PTHR43289">
    <property type="entry name" value="MITOGEN-ACTIVATED PROTEIN KINASE KINASE KINASE 20-RELATED"/>
    <property type="match status" value="1"/>
</dbReference>
<gene>
    <name evidence="15" type="ORF">AN217_02165</name>
</gene>
<evidence type="ECO:0000256" key="12">
    <source>
        <dbReference type="SAM" id="Phobius"/>
    </source>
</evidence>
<evidence type="ECO:0000256" key="6">
    <source>
        <dbReference type="ARBA" id="ARBA00022777"/>
    </source>
</evidence>
<dbReference type="InterPro" id="IPR011009">
    <property type="entry name" value="Kinase-like_dom_sf"/>
</dbReference>
<keyword evidence="12" id="KW-0472">Membrane</keyword>
<evidence type="ECO:0000259" key="13">
    <source>
        <dbReference type="PROSITE" id="PS50011"/>
    </source>
</evidence>
<dbReference type="AlphaFoldDB" id="A0A1E7KDV2"/>
<dbReference type="PATRIC" id="fig|943816.4.peg.5524"/>
<keyword evidence="12" id="KW-1133">Transmembrane helix</keyword>
<dbReference type="GO" id="GO:0004674">
    <property type="term" value="F:protein serine/threonine kinase activity"/>
    <property type="evidence" value="ECO:0007669"/>
    <property type="project" value="UniProtKB-KW"/>
</dbReference>
<feature type="binding site" evidence="10">
    <location>
        <position position="51"/>
    </location>
    <ligand>
        <name>ATP</name>
        <dbReference type="ChEBI" id="CHEBI:30616"/>
    </ligand>
</feature>
<keyword evidence="4" id="KW-0677">Repeat</keyword>
<evidence type="ECO:0000256" key="4">
    <source>
        <dbReference type="ARBA" id="ARBA00022737"/>
    </source>
</evidence>
<dbReference type="EMBL" id="LJGV01000021">
    <property type="protein sequence ID" value="OEV02092.1"/>
    <property type="molecule type" value="Genomic_DNA"/>
</dbReference>
<dbReference type="EC" id="2.7.11.1" evidence="1"/>
<dbReference type="Pfam" id="PF03793">
    <property type="entry name" value="PASTA"/>
    <property type="match status" value="1"/>
</dbReference>
<evidence type="ECO:0000256" key="1">
    <source>
        <dbReference type="ARBA" id="ARBA00012513"/>
    </source>
</evidence>
<dbReference type="CDD" id="cd14014">
    <property type="entry name" value="STKc_PknB_like"/>
    <property type="match status" value="1"/>
</dbReference>
<dbReference type="PANTHER" id="PTHR43289:SF6">
    <property type="entry name" value="SERINE_THREONINE-PROTEIN KINASE NEKL-3"/>
    <property type="match status" value="1"/>
</dbReference>
<feature type="transmembrane region" description="Helical" evidence="12">
    <location>
        <begin position="412"/>
        <end position="434"/>
    </location>
</feature>
<dbReference type="InterPro" id="IPR000719">
    <property type="entry name" value="Prot_kinase_dom"/>
</dbReference>
<protein>
    <recommendedName>
        <fullName evidence="1">non-specific serine/threonine protein kinase</fullName>
        <ecNumber evidence="1">2.7.11.1</ecNumber>
    </recommendedName>
</protein>
<dbReference type="CDD" id="cd06577">
    <property type="entry name" value="PASTA_pknB"/>
    <property type="match status" value="1"/>
</dbReference>
<evidence type="ECO:0000256" key="5">
    <source>
        <dbReference type="ARBA" id="ARBA00022741"/>
    </source>
</evidence>
<feature type="compositionally biased region" description="Low complexity" evidence="11">
    <location>
        <begin position="330"/>
        <end position="348"/>
    </location>
</feature>
<dbReference type="PROSITE" id="PS00108">
    <property type="entry name" value="PROTEIN_KINASE_ST"/>
    <property type="match status" value="1"/>
</dbReference>
<sequence length="572" mass="59443">MSDDGAQAAGNYLGRMVGGGRFQLRSLLGAGGMASVYLAYDSVLDRQVAVKTLHTELGREQSFRERFRREAQSVAKLTHTNIVSVFDSGEDEIDGALVPYIVMEYVEGKPLRTVLDEDITQYGAMPAEKALKITGDVLAALEVSHEMGLVHRDIKPGNVMLTKRGVVKVMDFGIARAMQSGVTSMTQTGMVVGTPQYLSPEQALGRGVDARSDLYSVGIMLFELLTGRLPFDADSPLAIAYAHVQEEPPTPSSINQSIPPAVDALVARTLKKNPNERFPSAEAMHDEANRIGGSGVASGASPIIISGGPPANSGAGVGQAVFPPVDAASQPQQGGVQTPYQPQGQPGPYNSGGFGPSTPPPPTQTSPAPGYGYPQSSYGSGGPATPPPYTMNATGSGPGNGGSGRKPSAGAMAGYGLAAVAVIVALVFVIIGLTDSGGSDPDPKPTAKPKPTQSADPAGSSGDSGGDDGGSDSGGYKGPDTSRTIDSTRCTDATKSYSDKSKVMVPELTYKDLTSVKACLRAAGWKLGEVTTEDENVWGKNTVLEQTPDYLDDFDPDKDKIDLTVSTGQPAD</sequence>
<evidence type="ECO:0000256" key="3">
    <source>
        <dbReference type="ARBA" id="ARBA00022679"/>
    </source>
</evidence>
<keyword evidence="2 15" id="KW-0723">Serine/threonine-protein kinase</keyword>
<feature type="region of interest" description="Disordered" evidence="11">
    <location>
        <begin position="435"/>
        <end position="498"/>
    </location>
</feature>
<feature type="domain" description="Protein kinase" evidence="13">
    <location>
        <begin position="22"/>
        <end position="288"/>
    </location>
</feature>
<dbReference type="InterPro" id="IPR005543">
    <property type="entry name" value="PASTA_dom"/>
</dbReference>
<evidence type="ECO:0000256" key="7">
    <source>
        <dbReference type="ARBA" id="ARBA00022840"/>
    </source>
</evidence>
<accession>A0A1E7KDV2</accession>